<dbReference type="EMBL" id="LCFI01000002">
    <property type="protein sequence ID" value="KKS90525.1"/>
    <property type="molecule type" value="Genomic_DNA"/>
</dbReference>
<dbReference type="AlphaFoldDB" id="A0A0G1CXM4"/>
<reference evidence="1 2" key="1">
    <citation type="journal article" date="2015" name="Nature">
        <title>rRNA introns, odd ribosomes, and small enigmatic genomes across a large radiation of phyla.</title>
        <authorList>
            <person name="Brown C.T."/>
            <person name="Hug L.A."/>
            <person name="Thomas B.C."/>
            <person name="Sharon I."/>
            <person name="Castelle C.J."/>
            <person name="Singh A."/>
            <person name="Wilkins M.J."/>
            <person name="Williams K.H."/>
            <person name="Banfield J.F."/>
        </authorList>
    </citation>
    <scope>NUCLEOTIDE SEQUENCE [LARGE SCALE GENOMIC DNA]</scope>
</reference>
<sequence>MSALEQDQQSSGERYNRDKYFLAELISDGKQLFRKEMIRIHGWKYLAWCRHLASLALAEPCLWYSNAEALRWVTKYCNVIGKAEIKPCINEHLVLPFPDRTYKLGSWNNPNPESLPWYEPSVNFQMIRVGEFLDNKNVVVGTQTGKWRFIHMAHMAALWYARQRCDVLVVGCDVESLDRKRVNDGFLPELEEKVNMLHAIQFPDGRRIDLIIPVVEIFPNPTVQIGRQTYWPFYFPTGYFTTMSEKLAHFLGDHEVILWRTRFNLPDEEIQMLDRLVYFVSVNDTKLEAKQLMAASSGIKVTVVPYLKWQGCRGFKLQTLSRKLHLLTQSFN</sequence>
<name>A0A0G1CXM4_9BACT</name>
<gene>
    <name evidence="1" type="ORF">UV66_C0002G0002</name>
</gene>
<dbReference type="SUPFAM" id="SSF52374">
    <property type="entry name" value="Nucleotidylyl transferase"/>
    <property type="match status" value="1"/>
</dbReference>
<comment type="caution">
    <text evidence="1">The sequence shown here is derived from an EMBL/GenBank/DDBJ whole genome shotgun (WGS) entry which is preliminary data.</text>
</comment>
<evidence type="ECO:0000313" key="2">
    <source>
        <dbReference type="Proteomes" id="UP000034669"/>
    </source>
</evidence>
<protein>
    <submittedName>
        <fullName evidence="1">Uncharacterized protein</fullName>
    </submittedName>
</protein>
<proteinExistence type="predicted"/>
<dbReference type="Proteomes" id="UP000034669">
    <property type="component" value="Unassembled WGS sequence"/>
</dbReference>
<accession>A0A0G1CXM4</accession>
<organism evidence="1 2">
    <name type="scientific">Candidatus Woesebacteria bacterium GW2011_GWA1_43_12</name>
    <dbReference type="NCBI Taxonomy" id="1618557"/>
    <lineage>
        <taxon>Bacteria</taxon>
        <taxon>Candidatus Woeseibacteriota</taxon>
    </lineage>
</organism>
<evidence type="ECO:0000313" key="1">
    <source>
        <dbReference type="EMBL" id="KKS90525.1"/>
    </source>
</evidence>